<comment type="caution">
    <text evidence="1">The sequence shown here is derived from an EMBL/GenBank/DDBJ whole genome shotgun (WGS) entry which is preliminary data.</text>
</comment>
<evidence type="ECO:0000313" key="2">
    <source>
        <dbReference type="Proteomes" id="UP001500742"/>
    </source>
</evidence>
<dbReference type="RefSeq" id="WP_259093767.1">
    <property type="nucleotide sequence ID" value="NZ_BAAAZC010000026.1"/>
</dbReference>
<gene>
    <name evidence="1" type="ORF">GCM10022210_36910</name>
</gene>
<organism evidence="1 2">
    <name type="scientific">Mucilaginibacter dorajii</name>
    <dbReference type="NCBI Taxonomy" id="692994"/>
    <lineage>
        <taxon>Bacteria</taxon>
        <taxon>Pseudomonadati</taxon>
        <taxon>Bacteroidota</taxon>
        <taxon>Sphingobacteriia</taxon>
        <taxon>Sphingobacteriales</taxon>
        <taxon>Sphingobacteriaceae</taxon>
        <taxon>Mucilaginibacter</taxon>
    </lineage>
</organism>
<dbReference type="EMBL" id="BAAAZC010000026">
    <property type="protein sequence ID" value="GAA3982105.1"/>
    <property type="molecule type" value="Genomic_DNA"/>
</dbReference>
<reference evidence="2" key="1">
    <citation type="journal article" date="2019" name="Int. J. Syst. Evol. Microbiol.">
        <title>The Global Catalogue of Microorganisms (GCM) 10K type strain sequencing project: providing services to taxonomists for standard genome sequencing and annotation.</title>
        <authorList>
            <consortium name="The Broad Institute Genomics Platform"/>
            <consortium name="The Broad Institute Genome Sequencing Center for Infectious Disease"/>
            <person name="Wu L."/>
            <person name="Ma J."/>
        </authorList>
    </citation>
    <scope>NUCLEOTIDE SEQUENCE [LARGE SCALE GENOMIC DNA]</scope>
    <source>
        <strain evidence="2">JCM 16601</strain>
    </source>
</reference>
<protein>
    <submittedName>
        <fullName evidence="1">Uncharacterized protein</fullName>
    </submittedName>
</protein>
<evidence type="ECO:0000313" key="1">
    <source>
        <dbReference type="EMBL" id="GAA3982105.1"/>
    </source>
</evidence>
<accession>A0ABP7QGZ0</accession>
<name>A0ABP7QGZ0_9SPHI</name>
<dbReference type="Proteomes" id="UP001500742">
    <property type="component" value="Unassembled WGS sequence"/>
</dbReference>
<sequence>MNNFENTISPNSASQELTLSNKPRIPLEEAMARAENWRSLVVQIPGGNAAADFNTCIGLDVPKQRIFRAININIADVKDLLADQPKAKAIRLYLSLQDPEFPYQITGMLVPVDANNRDMLTKKISADDTSSVSGILSNATASTIYDFTQPCPSLCDTSSPLFNSDNSVENYI</sequence>
<proteinExistence type="predicted"/>
<keyword evidence="2" id="KW-1185">Reference proteome</keyword>